<reference evidence="1" key="1">
    <citation type="submission" date="2022-05" db="EMBL/GenBank/DDBJ databases">
        <title>Chromosome-level genome of Chaenocephalus aceratus.</title>
        <authorList>
            <person name="Park H."/>
        </authorList>
    </citation>
    <scope>NUCLEOTIDE SEQUENCE</scope>
    <source>
        <strain evidence="1">KU_202001</strain>
    </source>
</reference>
<evidence type="ECO:0000313" key="2">
    <source>
        <dbReference type="Proteomes" id="UP001057452"/>
    </source>
</evidence>
<dbReference type="EMBL" id="CM043801">
    <property type="protein sequence ID" value="KAI4810189.1"/>
    <property type="molecule type" value="Genomic_DNA"/>
</dbReference>
<name>A0ACB9WAZ0_CHAAC</name>
<accession>A0ACB9WAZ0</accession>
<sequence length="221" mass="24758">MSMFLLEISAFKCLFFPIQALTDDGNSTHSMITAVKDLPSRSKTFDAVDLYLPNLIGLPVGTSRQTSLRLWTSTPHVQLFKSKKGSVGQKLQSINWPTPDVTEQRSVVLKGIPIVLGDDSKDFFKTCFDTTRDEALSSVTVGVLFSAKTVLRRVRAQCNSSPSPLTLCLREVLSWKRSKTFHRPVIWPDICFAFRSPKMHGKYSEVRSNSDAWTGNQNPLT</sequence>
<organism evidence="1 2">
    <name type="scientific">Chaenocephalus aceratus</name>
    <name type="common">Blackfin icefish</name>
    <name type="synonym">Chaenichthys aceratus</name>
    <dbReference type="NCBI Taxonomy" id="36190"/>
    <lineage>
        <taxon>Eukaryota</taxon>
        <taxon>Metazoa</taxon>
        <taxon>Chordata</taxon>
        <taxon>Craniata</taxon>
        <taxon>Vertebrata</taxon>
        <taxon>Euteleostomi</taxon>
        <taxon>Actinopterygii</taxon>
        <taxon>Neopterygii</taxon>
        <taxon>Teleostei</taxon>
        <taxon>Neoteleostei</taxon>
        <taxon>Acanthomorphata</taxon>
        <taxon>Eupercaria</taxon>
        <taxon>Perciformes</taxon>
        <taxon>Notothenioidei</taxon>
        <taxon>Channichthyidae</taxon>
        <taxon>Chaenocephalus</taxon>
    </lineage>
</organism>
<proteinExistence type="predicted"/>
<protein>
    <submittedName>
        <fullName evidence="1">Uncharacterized protein</fullName>
    </submittedName>
</protein>
<dbReference type="Proteomes" id="UP001057452">
    <property type="component" value="Chromosome 17"/>
</dbReference>
<keyword evidence="2" id="KW-1185">Reference proteome</keyword>
<evidence type="ECO:0000313" key="1">
    <source>
        <dbReference type="EMBL" id="KAI4810189.1"/>
    </source>
</evidence>
<comment type="caution">
    <text evidence="1">The sequence shown here is derived from an EMBL/GenBank/DDBJ whole genome shotgun (WGS) entry which is preliminary data.</text>
</comment>
<gene>
    <name evidence="1" type="ORF">KUCAC02_019030</name>
</gene>